<evidence type="ECO:0000256" key="11">
    <source>
        <dbReference type="ARBA" id="ARBA00023242"/>
    </source>
</evidence>
<evidence type="ECO:0000256" key="6">
    <source>
        <dbReference type="ARBA" id="ARBA00022771"/>
    </source>
</evidence>
<evidence type="ECO:0000256" key="12">
    <source>
        <dbReference type="ARBA" id="ARBA00033341"/>
    </source>
</evidence>
<evidence type="ECO:0000313" key="14">
    <source>
        <dbReference type="EMBL" id="KAH6600595.1"/>
    </source>
</evidence>
<dbReference type="InterPro" id="IPR036465">
    <property type="entry name" value="vWFA_dom_sf"/>
</dbReference>
<comment type="subcellular location">
    <subcellularLocation>
        <location evidence="1 13">Nucleus</location>
    </subcellularLocation>
</comment>
<gene>
    <name evidence="14" type="ORF">BASA50_002159</name>
</gene>
<keyword evidence="4 13" id="KW-0479">Metal-binding</keyword>
<sequence>MAHDGGRDSASGLLAIVLDAPSLIWAGLGSFDHTIDRVLLLINAYLAMHHHNKLVVIGATTTASRLLYPPPCTPDAIAASATTDMQPSSIQSPAPLDTPLTISTEPLPKKPANVYKQFFDVNTHIVEQLRRLVTTEMAVTSSLQTLQPSKIAGALSLALSYINKVKTSTPDDTHSRILLLSVSPDGPTQYIPIMNAIFAAQRQDTPIDVCRLVKDASTFLPQACHITGGIYLQVHDTENLIHHLIHVFLPDPTTRKLLCLSSNADVDFRASCFCHKKNVDIGYVCSICLSIFCSVRSECSTCKTQFR</sequence>
<dbReference type="InterPro" id="IPR004600">
    <property type="entry name" value="TFIIH_Tfb4/GTF2H3"/>
</dbReference>
<keyword evidence="5 13" id="KW-0227">DNA damage</keyword>
<reference evidence="14 15" key="1">
    <citation type="submission" date="2021-02" db="EMBL/GenBank/DDBJ databases">
        <title>Variation within the Batrachochytrium salamandrivorans European outbreak.</title>
        <authorList>
            <person name="Kelly M."/>
            <person name="Pasmans F."/>
            <person name="Shea T.P."/>
            <person name="Munoz J.F."/>
            <person name="Carranza S."/>
            <person name="Cuomo C.A."/>
            <person name="Martel A."/>
        </authorList>
    </citation>
    <scope>NUCLEOTIDE SEQUENCE [LARGE SCALE GENOMIC DNA]</scope>
    <source>
        <strain evidence="14 15">AMFP18/2</strain>
    </source>
</reference>
<dbReference type="Pfam" id="PF03850">
    <property type="entry name" value="Tfb4"/>
    <property type="match status" value="1"/>
</dbReference>
<accession>A0ABQ8FM19</accession>
<evidence type="ECO:0000256" key="5">
    <source>
        <dbReference type="ARBA" id="ARBA00022763"/>
    </source>
</evidence>
<evidence type="ECO:0000256" key="4">
    <source>
        <dbReference type="ARBA" id="ARBA00022723"/>
    </source>
</evidence>
<evidence type="ECO:0000256" key="1">
    <source>
        <dbReference type="ARBA" id="ARBA00004123"/>
    </source>
</evidence>
<dbReference type="PANTHER" id="PTHR12831">
    <property type="entry name" value="TRANSCRIPTION INITIATION FACTOR IIH TFIIH , POLYPEPTIDE 3-RELATED"/>
    <property type="match status" value="1"/>
</dbReference>
<keyword evidence="15" id="KW-1185">Reference proteome</keyword>
<proteinExistence type="inferred from homology"/>
<evidence type="ECO:0000313" key="15">
    <source>
        <dbReference type="Proteomes" id="UP001648503"/>
    </source>
</evidence>
<evidence type="ECO:0000256" key="13">
    <source>
        <dbReference type="RuleBase" id="RU368090"/>
    </source>
</evidence>
<dbReference type="Gene3D" id="3.40.50.410">
    <property type="entry name" value="von Willebrand factor, type A domain"/>
    <property type="match status" value="1"/>
</dbReference>
<protein>
    <recommendedName>
        <fullName evidence="3 13">General transcription and DNA repair factor IIH subunit TFB4</fullName>
        <shortName evidence="13">TFIIH subunit TFB4</shortName>
    </recommendedName>
    <alternativeName>
        <fullName evidence="12 13">RNA polymerase II transcription factor B subunit 4</fullName>
    </alternativeName>
</protein>
<keyword evidence="8 13" id="KW-0805">Transcription regulation</keyword>
<evidence type="ECO:0000256" key="10">
    <source>
        <dbReference type="ARBA" id="ARBA00023204"/>
    </source>
</evidence>
<comment type="caution">
    <text evidence="14">The sequence shown here is derived from an EMBL/GenBank/DDBJ whole genome shotgun (WGS) entry which is preliminary data.</text>
</comment>
<comment type="similarity">
    <text evidence="2 13">Belongs to the TFB4 family.</text>
</comment>
<organism evidence="14 15">
    <name type="scientific">Batrachochytrium salamandrivorans</name>
    <dbReference type="NCBI Taxonomy" id="1357716"/>
    <lineage>
        <taxon>Eukaryota</taxon>
        <taxon>Fungi</taxon>
        <taxon>Fungi incertae sedis</taxon>
        <taxon>Chytridiomycota</taxon>
        <taxon>Chytridiomycota incertae sedis</taxon>
        <taxon>Chytridiomycetes</taxon>
        <taxon>Rhizophydiales</taxon>
        <taxon>Rhizophydiales incertae sedis</taxon>
        <taxon>Batrachochytrium</taxon>
    </lineage>
</organism>
<dbReference type="PANTHER" id="PTHR12831:SF0">
    <property type="entry name" value="GENERAL TRANSCRIPTION FACTOR IIH SUBUNIT 3"/>
    <property type="match status" value="1"/>
</dbReference>
<keyword evidence="7 13" id="KW-0862">Zinc</keyword>
<keyword evidence="9 13" id="KW-0804">Transcription</keyword>
<evidence type="ECO:0000256" key="3">
    <source>
        <dbReference type="ARBA" id="ARBA00021280"/>
    </source>
</evidence>
<keyword evidence="6 13" id="KW-0863">Zinc-finger</keyword>
<evidence type="ECO:0000256" key="2">
    <source>
        <dbReference type="ARBA" id="ARBA00005273"/>
    </source>
</evidence>
<name>A0ABQ8FM19_9FUNG</name>
<comment type="function">
    <text evidence="13">Component of the general transcription and DNA repair factor IIH (TFIIH) core complex, which is involved in general and transcription-coupled nucleotide excision repair (NER) of damaged DNA and, when complexed to TFIIK, in RNA transcription by RNA polymerase II. In NER, TFIIH acts by opening DNA around the lesion to allow the excision of the damaged oligonucleotide and its replacement by a new DNA fragment. In transcription, TFIIH has an essential role in transcription initiation. When the pre-initiation complex (PIC) has been established, TFIIH is required for promoter opening and promoter escape. Phosphorylation of the C-terminal tail (CTD) of the largest subunit of RNA polymerase II by the kinase module TFIIK controls the initiation of transcription.</text>
</comment>
<evidence type="ECO:0000256" key="8">
    <source>
        <dbReference type="ARBA" id="ARBA00023015"/>
    </source>
</evidence>
<dbReference type="EMBL" id="JAFCIX010000030">
    <property type="protein sequence ID" value="KAH6600595.1"/>
    <property type="molecule type" value="Genomic_DNA"/>
</dbReference>
<keyword evidence="11 13" id="KW-0539">Nucleus</keyword>
<comment type="subunit">
    <text evidence="13">Component of the 7-subunit TFIIH core complex composed of XPB/SSL2, XPD/RAD3, SSL1, TFB1, TFB2, TFB4 and TFB5, which is active in NER. The core complex associates with the 3-subunit CTD-kinase module TFIIK composed of CCL1, KIN28 and TFB3 to form the 10-subunit holoenzyme (holo-TFIIH) active in transcription.</text>
</comment>
<dbReference type="Proteomes" id="UP001648503">
    <property type="component" value="Unassembled WGS sequence"/>
</dbReference>
<evidence type="ECO:0000256" key="9">
    <source>
        <dbReference type="ARBA" id="ARBA00023163"/>
    </source>
</evidence>
<evidence type="ECO:0000256" key="7">
    <source>
        <dbReference type="ARBA" id="ARBA00022833"/>
    </source>
</evidence>
<keyword evidence="10 13" id="KW-0234">DNA repair</keyword>